<evidence type="ECO:0000313" key="3">
    <source>
        <dbReference type="Proteomes" id="UP001153365"/>
    </source>
</evidence>
<organism evidence="2 3">
    <name type="scientific">Phakopsora pachyrhizi</name>
    <name type="common">Asian soybean rust disease fungus</name>
    <dbReference type="NCBI Taxonomy" id="170000"/>
    <lineage>
        <taxon>Eukaryota</taxon>
        <taxon>Fungi</taxon>
        <taxon>Dikarya</taxon>
        <taxon>Basidiomycota</taxon>
        <taxon>Pucciniomycotina</taxon>
        <taxon>Pucciniomycetes</taxon>
        <taxon>Pucciniales</taxon>
        <taxon>Phakopsoraceae</taxon>
        <taxon>Phakopsora</taxon>
    </lineage>
</organism>
<gene>
    <name evidence="2" type="ORF">PPACK8108_LOCUS16454</name>
</gene>
<dbReference type="Proteomes" id="UP001153365">
    <property type="component" value="Unassembled WGS sequence"/>
</dbReference>
<reference evidence="2" key="1">
    <citation type="submission" date="2022-06" db="EMBL/GenBank/DDBJ databases">
        <authorList>
            <consortium name="SYNGENTA / RWTH Aachen University"/>
        </authorList>
    </citation>
    <scope>NUCLEOTIDE SEQUENCE</scope>
</reference>
<dbReference type="AlphaFoldDB" id="A0AAV0B7L7"/>
<evidence type="ECO:0000313" key="2">
    <source>
        <dbReference type="EMBL" id="CAH7683129.1"/>
    </source>
</evidence>
<evidence type="ECO:0000256" key="1">
    <source>
        <dbReference type="SAM" id="Phobius"/>
    </source>
</evidence>
<keyword evidence="1" id="KW-0812">Transmembrane</keyword>
<feature type="transmembrane region" description="Helical" evidence="1">
    <location>
        <begin position="49"/>
        <end position="66"/>
    </location>
</feature>
<accession>A0AAV0B7L7</accession>
<name>A0AAV0B7L7_PHAPC</name>
<feature type="transmembrane region" description="Helical" evidence="1">
    <location>
        <begin position="15"/>
        <end position="37"/>
    </location>
</feature>
<protein>
    <submittedName>
        <fullName evidence="2">Uncharacterized protein</fullName>
    </submittedName>
</protein>
<comment type="caution">
    <text evidence="2">The sequence shown here is derived from an EMBL/GenBank/DDBJ whole genome shotgun (WGS) entry which is preliminary data.</text>
</comment>
<keyword evidence="1" id="KW-0472">Membrane</keyword>
<dbReference type="EMBL" id="CALTRL010004474">
    <property type="protein sequence ID" value="CAH7683129.1"/>
    <property type="molecule type" value="Genomic_DNA"/>
</dbReference>
<sequence>MLLATLKNGDEFTPLGWLIIRVIIQTIAVHTSTSLLIPTEGLATRANKSTFCYLMVYVYWFFTFIRKQSIKVDYILVSLLVSLVNGYKVLNSNFYSQILKEVCGV</sequence>
<keyword evidence="3" id="KW-1185">Reference proteome</keyword>
<proteinExistence type="predicted"/>
<keyword evidence="1" id="KW-1133">Transmembrane helix</keyword>